<evidence type="ECO:0000256" key="3">
    <source>
        <dbReference type="ARBA" id="ARBA00023054"/>
    </source>
</evidence>
<evidence type="ECO:0000256" key="4">
    <source>
        <dbReference type="ARBA" id="ARBA00023143"/>
    </source>
</evidence>
<dbReference type="Pfam" id="PF07196">
    <property type="entry name" value="Flagellin_IN"/>
    <property type="match status" value="1"/>
</dbReference>
<feature type="domain" description="Flagellar hook-associated protein 2 C-terminal" evidence="7">
    <location>
        <begin position="233"/>
        <end position="453"/>
    </location>
</feature>
<evidence type="ECO:0000259" key="7">
    <source>
        <dbReference type="Pfam" id="PF07195"/>
    </source>
</evidence>
<evidence type="ECO:0000259" key="6">
    <source>
        <dbReference type="Pfam" id="PF02465"/>
    </source>
</evidence>
<comment type="subcellular location">
    <subcellularLocation>
        <location evidence="5">Secreted</location>
    </subcellularLocation>
    <subcellularLocation>
        <location evidence="5">Bacterial flagellum</location>
    </subcellularLocation>
</comment>
<evidence type="ECO:0000256" key="2">
    <source>
        <dbReference type="ARBA" id="ARBA00011255"/>
    </source>
</evidence>
<dbReference type="InterPro" id="IPR010810">
    <property type="entry name" value="Flagellin_hook_IN_motif"/>
</dbReference>
<dbReference type="InterPro" id="IPR040026">
    <property type="entry name" value="FliD"/>
</dbReference>
<dbReference type="AlphaFoldDB" id="W8L6E0"/>
<dbReference type="KEGG" id="hhc:M911_10090"/>
<dbReference type="GO" id="GO:0009421">
    <property type="term" value="C:bacterial-type flagellum filament cap"/>
    <property type="evidence" value="ECO:0007669"/>
    <property type="project" value="InterPro"/>
</dbReference>
<gene>
    <name evidence="8" type="ORF">M911_10090</name>
</gene>
<dbReference type="GO" id="GO:0009424">
    <property type="term" value="C:bacterial-type flagellum hook"/>
    <property type="evidence" value="ECO:0007669"/>
    <property type="project" value="UniProtKB-UniRule"/>
</dbReference>
<keyword evidence="8" id="KW-0969">Cilium</keyword>
<feature type="domain" description="Flagellar hook-associated protein 2 N-terminal" evidence="6">
    <location>
        <begin position="11"/>
        <end position="108"/>
    </location>
</feature>
<dbReference type="HOGENOM" id="CLU_015182_5_0_6"/>
<proteinExistence type="inferred from homology"/>
<dbReference type="PANTHER" id="PTHR30288:SF0">
    <property type="entry name" value="FLAGELLAR HOOK-ASSOCIATED PROTEIN 2"/>
    <property type="match status" value="1"/>
</dbReference>
<dbReference type="GO" id="GO:0071973">
    <property type="term" value="P:bacterial-type flagellum-dependent cell motility"/>
    <property type="evidence" value="ECO:0007669"/>
    <property type="project" value="TreeGrafter"/>
</dbReference>
<organism evidence="8 9">
    <name type="scientific">Ectothiorhodospira haloalkaliphila</name>
    <dbReference type="NCBI Taxonomy" id="421628"/>
    <lineage>
        <taxon>Bacteria</taxon>
        <taxon>Pseudomonadati</taxon>
        <taxon>Pseudomonadota</taxon>
        <taxon>Gammaproteobacteria</taxon>
        <taxon>Chromatiales</taxon>
        <taxon>Ectothiorhodospiraceae</taxon>
        <taxon>Ectothiorhodospira</taxon>
    </lineage>
</organism>
<dbReference type="RefSeq" id="WP_025281906.1">
    <property type="nucleotide sequence ID" value="NZ_CP007268.1"/>
</dbReference>
<keyword evidence="9" id="KW-1185">Reference proteome</keyword>
<comment type="similarity">
    <text evidence="1 5">Belongs to the FliD family.</text>
</comment>
<dbReference type="InterPro" id="IPR003481">
    <property type="entry name" value="FliD_N"/>
</dbReference>
<name>W8L6E0_9GAMM</name>
<dbReference type="EMBL" id="CP007268">
    <property type="protein sequence ID" value="AHK79445.1"/>
    <property type="molecule type" value="Genomic_DNA"/>
</dbReference>
<dbReference type="Pfam" id="PF07195">
    <property type="entry name" value="FliD_C"/>
    <property type="match status" value="1"/>
</dbReference>
<keyword evidence="8" id="KW-0282">Flagellum</keyword>
<dbReference type="PANTHER" id="PTHR30288">
    <property type="entry name" value="FLAGELLAR CAP/ASSEMBLY PROTEIN FLID"/>
    <property type="match status" value="1"/>
</dbReference>
<reference evidence="9" key="2">
    <citation type="submission" date="2014-02" db="EMBL/GenBank/DDBJ databases">
        <title>Draft Genome Sequence of extremely halophilic bacteria Halorhodospira halochloris.</title>
        <authorList>
            <person name="Singh K.S."/>
        </authorList>
    </citation>
    <scope>NUCLEOTIDE SEQUENCE [LARGE SCALE GENOMIC DNA]</scope>
    <source>
        <strain evidence="9">A</strain>
    </source>
</reference>
<sequence>MATISSMGVGSGIDVRGLVEQLIEAERKPTENRIERREARLESEISGLGKLSSALDEFGSAVDNVKNTADFRQLEMRVGNEAMVDAVAGRDAPPGNYELNVERLAQAHRLVTGESVFGEGFSTQTSLGAGDVTIQLANGASETFSLEAGKDSLQDLRARINAESTQVRASVMEDGKNGPRLILTARQTGEQQAITEIRVDNTAPGAKLDELAFNGAGVAEEGSNGGFTVMRQAQDALLKVDGLDITRSSNDFNDVIEGVDMTLRDTGITRISVTEQQGTAREAIKGFVEAYNTLRGELNKLGAFNPETGETGALNGDATLRGVQSRLARNLGDTVQGMEGSVRALGDLGIVSRRDGTLSLDEGKLNEALNRDRDAVISLFTDREDGIAARMDAVVKEFTGRDSIINDRTRSLQDRMSGLDGQRARLDQRMDRLEARLVAQFSAMDTMVAKMNQTSEFLDNQLMVMNNNNKR</sequence>
<evidence type="ECO:0000313" key="9">
    <source>
        <dbReference type="Proteomes" id="UP000019442"/>
    </source>
</evidence>
<evidence type="ECO:0000256" key="5">
    <source>
        <dbReference type="RuleBase" id="RU362066"/>
    </source>
</evidence>
<dbReference type="GO" id="GO:0007155">
    <property type="term" value="P:cell adhesion"/>
    <property type="evidence" value="ECO:0007669"/>
    <property type="project" value="InterPro"/>
</dbReference>
<keyword evidence="8" id="KW-0966">Cell projection</keyword>
<dbReference type="Proteomes" id="UP000019442">
    <property type="component" value="Chromosome"/>
</dbReference>
<protein>
    <recommendedName>
        <fullName evidence="5">Flagellar hook-associated protein 2</fullName>
        <shortName evidence="5">HAP2</shortName>
    </recommendedName>
    <alternativeName>
        <fullName evidence="5">Flagellar cap protein</fullName>
    </alternativeName>
</protein>
<dbReference type="GO" id="GO:0005576">
    <property type="term" value="C:extracellular region"/>
    <property type="evidence" value="ECO:0007669"/>
    <property type="project" value="UniProtKB-SubCell"/>
</dbReference>
<comment type="function">
    <text evidence="5">Required for morphogenesis and for the elongation of the flagellar filament by facilitating polymerization of the flagellin monomers at the tip of growing filament. Forms a capping structure, which prevents flagellin subunits (transported through the central channel of the flagellum) from leaking out without polymerization at the distal end.</text>
</comment>
<reference evidence="8 9" key="1">
    <citation type="journal article" date="2014" name="J Genomics">
        <title>Draft Genome Sequence of the Extremely Halophilic Phototrophic Purple Sulfur Bacterium Halorhodospira halochloris.</title>
        <authorList>
            <person name="Singh K.S."/>
            <person name="Kirksey J."/>
            <person name="Hoff W.D."/>
            <person name="Deole R."/>
        </authorList>
    </citation>
    <scope>NUCLEOTIDE SEQUENCE [LARGE SCALE GENOMIC DNA]</scope>
    <source>
        <strain evidence="8 9">A</strain>
    </source>
</reference>
<dbReference type="Pfam" id="PF02465">
    <property type="entry name" value="FliD_N"/>
    <property type="match status" value="1"/>
</dbReference>
<accession>W8L6E0</accession>
<keyword evidence="3" id="KW-0175">Coiled coil</keyword>
<keyword evidence="4 5" id="KW-0975">Bacterial flagellum</keyword>
<evidence type="ECO:0000313" key="8">
    <source>
        <dbReference type="EMBL" id="AHK79445.1"/>
    </source>
</evidence>
<keyword evidence="5" id="KW-0964">Secreted</keyword>
<evidence type="ECO:0000256" key="1">
    <source>
        <dbReference type="ARBA" id="ARBA00009764"/>
    </source>
</evidence>
<dbReference type="InterPro" id="IPR010809">
    <property type="entry name" value="FliD_C"/>
</dbReference>
<comment type="subunit">
    <text evidence="2 5">Homopentamer.</text>
</comment>